<dbReference type="FunFam" id="1.10.2000.10:FF:000004">
    <property type="entry name" value="Frizzled class receptor 8a"/>
    <property type="match status" value="1"/>
</dbReference>
<evidence type="ECO:0000256" key="14">
    <source>
        <dbReference type="PROSITE-ProRule" id="PRU00090"/>
    </source>
</evidence>
<keyword evidence="4" id="KW-1003">Cell membrane</keyword>
<dbReference type="PROSITE" id="PS50261">
    <property type="entry name" value="G_PROTEIN_RECEP_F2_4"/>
    <property type="match status" value="1"/>
</dbReference>
<evidence type="ECO:0000256" key="6">
    <source>
        <dbReference type="ARBA" id="ARBA00022692"/>
    </source>
</evidence>
<dbReference type="GO" id="GO:0042813">
    <property type="term" value="F:Wnt receptor activity"/>
    <property type="evidence" value="ECO:0007669"/>
    <property type="project" value="TreeGrafter"/>
</dbReference>
<evidence type="ECO:0000256" key="9">
    <source>
        <dbReference type="ARBA" id="ARBA00023040"/>
    </source>
</evidence>
<feature type="region of interest" description="Disordered" evidence="15">
    <location>
        <begin position="270"/>
        <end position="335"/>
    </location>
</feature>
<dbReference type="InterPro" id="IPR036790">
    <property type="entry name" value="Frizzled_dom_sf"/>
</dbReference>
<dbReference type="EMBL" id="APCN01005166">
    <property type="status" value="NOT_ANNOTATED_CDS"/>
    <property type="molecule type" value="Genomic_DNA"/>
</dbReference>
<evidence type="ECO:0000256" key="2">
    <source>
        <dbReference type="ARBA" id="ARBA00008077"/>
    </source>
</evidence>
<keyword evidence="7" id="KW-0732">Signal</keyword>
<feature type="transmembrane region" description="Helical" evidence="16">
    <location>
        <begin position="397"/>
        <end position="421"/>
    </location>
</feature>
<dbReference type="RefSeq" id="XP_040162725.1">
    <property type="nucleotide sequence ID" value="XM_040306791.1"/>
</dbReference>
<keyword evidence="6 16" id="KW-0812">Transmembrane</keyword>
<feature type="disulfide bond" evidence="14">
    <location>
        <begin position="227"/>
        <end position="251"/>
    </location>
</feature>
<dbReference type="Gene3D" id="1.20.1070.10">
    <property type="entry name" value="Rhodopsin 7-helix transmembrane proteins"/>
    <property type="match status" value="1"/>
</dbReference>
<reference evidence="19" key="1">
    <citation type="submission" date="2022-08" db="UniProtKB">
        <authorList>
            <consortium name="EnsemblMetazoa"/>
        </authorList>
    </citation>
    <scope>IDENTIFICATION</scope>
    <source>
        <strain evidence="19">Dongola</strain>
    </source>
</reference>
<protein>
    <recommendedName>
        <fullName evidence="21">Smoothened</fullName>
    </recommendedName>
</protein>
<feature type="disulfide bond" evidence="14">
    <location>
        <begin position="223"/>
        <end position="264"/>
    </location>
</feature>
<feature type="disulfide bond" evidence="14">
    <location>
        <begin position="151"/>
        <end position="212"/>
    </location>
</feature>
<dbReference type="PANTHER" id="PTHR11309:SF126">
    <property type="entry name" value="FRIZZLED-2"/>
    <property type="match status" value="1"/>
</dbReference>
<feature type="disulfide bond" evidence="14">
    <location>
        <begin position="159"/>
        <end position="205"/>
    </location>
</feature>
<evidence type="ECO:0000259" key="17">
    <source>
        <dbReference type="PROSITE" id="PS50038"/>
    </source>
</evidence>
<sequence length="772" mass="84870">MQLVVVYVARTATECSAARCGQSSRPKTKGKTGFNQLIEQLSNKSTSRVCDKCTKLHYREVAIERLPESQSRQIQRNAFGEHTDTMALVRSKHRRHTVRSTLQQTVGVRCAVSVLPILLLMISGVAECSYHSGVSPMPHVPAVPKDPNSRCEEITIPMCRGIGYNLTSFPNEMNHETQEEAGLEVHQFWPLVEIKCSPDLKFFLCSMYTPICIEDYHKPLPVCRSVCERARAGCAPIMESYSFNWPERMACENLPVSGDSDNLCMEMPREEEHGEDRGAGGSSGGGSGSSGHSGKPTRKSHGGSGGQSSGGGNQQNNKCKGKNSKNCQNPPGERTKECMCRCREPLVTLGRESSTTTLLHHHGSLSSNQSVERVGDVQNCAIPCRGAFFTQEEKDFAGIWIALWSGLCGISTLMTLTTFLIDTERFKYPERPIVFLSACYFIVSCGYLTRIFLGHDEIACDGKSIKYPSTGQSSCTMIFIMIYFFGMASSIWWVILSFTWFLAAGLKWGNEAISKHSQYFHLAAWLIPTVQTVSVLLRPAVDGDPVAGICYVGNTSVENLKNFVLAPLFMYLVVGTTFLMAGFVSLFRIRSVIKQQGGIGAGSKADKLEKLMIRIGIFSVLYTVPATIVIGCHLYEASYFEDWMTGLTCPCKVAPGLRQKPLYSVLMLKYFMALAVGITSGVWIWSGKTVDSWRRLWRRLFGSPDPTGAGQVLIKPRPPLPQPYATSGIGVPGSAAASLLATPYTQTVGSVASTSHHHLHHHVLKQAPLSHV</sequence>
<dbReference type="SMART" id="SM00063">
    <property type="entry name" value="FRI"/>
    <property type="match status" value="1"/>
</dbReference>
<dbReference type="EnsemblMetazoa" id="AARA005933-RA">
    <property type="protein sequence ID" value="AARA005933-PA"/>
    <property type="gene ID" value="AARA005933"/>
</dbReference>
<organism evidence="19 20">
    <name type="scientific">Anopheles arabiensis</name>
    <name type="common">Mosquito</name>
    <dbReference type="NCBI Taxonomy" id="7173"/>
    <lineage>
        <taxon>Eukaryota</taxon>
        <taxon>Metazoa</taxon>
        <taxon>Ecdysozoa</taxon>
        <taxon>Arthropoda</taxon>
        <taxon>Hexapoda</taxon>
        <taxon>Insecta</taxon>
        <taxon>Pterygota</taxon>
        <taxon>Neoptera</taxon>
        <taxon>Endopterygota</taxon>
        <taxon>Diptera</taxon>
        <taxon>Nematocera</taxon>
        <taxon>Culicoidea</taxon>
        <taxon>Culicidae</taxon>
        <taxon>Anophelinae</taxon>
        <taxon>Anopheles</taxon>
    </lineage>
</organism>
<dbReference type="RefSeq" id="XP_040162723.1">
    <property type="nucleotide sequence ID" value="XM_040306789.1"/>
</dbReference>
<dbReference type="SMART" id="SM01330">
    <property type="entry name" value="Frizzled"/>
    <property type="match status" value="1"/>
</dbReference>
<dbReference type="PANTHER" id="PTHR11309">
    <property type="entry name" value="FRIZZLED"/>
    <property type="match status" value="1"/>
</dbReference>
<keyword evidence="12" id="KW-0675">Receptor</keyword>
<evidence type="ECO:0000256" key="15">
    <source>
        <dbReference type="SAM" id="MobiDB-lite"/>
    </source>
</evidence>
<evidence type="ECO:0000256" key="11">
    <source>
        <dbReference type="ARBA" id="ARBA00023157"/>
    </source>
</evidence>
<dbReference type="SUPFAM" id="SSF63501">
    <property type="entry name" value="Frizzled cysteine-rich domain"/>
    <property type="match status" value="1"/>
</dbReference>
<feature type="transmembrane region" description="Helical" evidence="16">
    <location>
        <begin position="477"/>
        <end position="506"/>
    </location>
</feature>
<feature type="domain" description="FZ" evidence="17">
    <location>
        <begin position="146"/>
        <end position="267"/>
    </location>
</feature>
<accession>A0A8W7M472</accession>
<comment type="subcellular location">
    <subcellularLocation>
        <location evidence="1">Cell membrane</location>
        <topology evidence="1">Multi-pass membrane protein</topology>
    </subcellularLocation>
</comment>
<evidence type="ECO:0000256" key="12">
    <source>
        <dbReference type="ARBA" id="ARBA00023170"/>
    </source>
</evidence>
<keyword evidence="13" id="KW-0807">Transducer</keyword>
<dbReference type="RefSeq" id="XP_040162721.1">
    <property type="nucleotide sequence ID" value="XM_040306787.1"/>
</dbReference>
<evidence type="ECO:0000313" key="20">
    <source>
        <dbReference type="Proteomes" id="UP000075840"/>
    </source>
</evidence>
<dbReference type="Proteomes" id="UP000075840">
    <property type="component" value="Unassembled WGS sequence"/>
</dbReference>
<evidence type="ECO:0000256" key="10">
    <source>
        <dbReference type="ARBA" id="ARBA00023136"/>
    </source>
</evidence>
<dbReference type="FunFam" id="1.20.1070.10:FF:000262">
    <property type="entry name" value="Frizzled 2"/>
    <property type="match status" value="1"/>
</dbReference>
<proteinExistence type="inferred from homology"/>
<dbReference type="GO" id="GO:0060070">
    <property type="term" value="P:canonical Wnt signaling pathway"/>
    <property type="evidence" value="ECO:0007669"/>
    <property type="project" value="TreeGrafter"/>
</dbReference>
<evidence type="ECO:0000256" key="3">
    <source>
        <dbReference type="ARBA" id="ARBA00022473"/>
    </source>
</evidence>
<keyword evidence="10 16" id="KW-0472">Membrane</keyword>
<dbReference type="InterPro" id="IPR000539">
    <property type="entry name" value="Frizzled/Smoothened_7TM"/>
</dbReference>
<dbReference type="CTD" id="40090"/>
<keyword evidence="11 14" id="KW-1015">Disulfide bond</keyword>
<dbReference type="CDD" id="cd07456">
    <property type="entry name" value="CRD_FZ5_like"/>
    <property type="match status" value="1"/>
</dbReference>
<evidence type="ECO:0000256" key="13">
    <source>
        <dbReference type="ARBA" id="ARBA00023224"/>
    </source>
</evidence>
<dbReference type="GeneID" id="120900155"/>
<feature type="transmembrane region" description="Helical" evidence="16">
    <location>
        <begin position="568"/>
        <end position="590"/>
    </location>
</feature>
<evidence type="ECO:0000256" key="8">
    <source>
        <dbReference type="ARBA" id="ARBA00022989"/>
    </source>
</evidence>
<feature type="disulfide bond" evidence="14">
    <location>
        <begin position="196"/>
        <end position="234"/>
    </location>
</feature>
<dbReference type="CDD" id="cd15035">
    <property type="entry name" value="7tmF_FZD5_FZD8-like"/>
    <property type="match status" value="1"/>
</dbReference>
<evidence type="ECO:0000256" key="16">
    <source>
        <dbReference type="SAM" id="Phobius"/>
    </source>
</evidence>
<dbReference type="InterPro" id="IPR015526">
    <property type="entry name" value="Frizzled/SFRP"/>
</dbReference>
<keyword evidence="9" id="KW-0297">G-protein coupled receptor</keyword>
<feature type="transmembrane region" description="Helical" evidence="16">
    <location>
        <begin position="433"/>
        <end position="453"/>
    </location>
</feature>
<dbReference type="GO" id="GO:0004930">
    <property type="term" value="F:G protein-coupled receptor activity"/>
    <property type="evidence" value="ECO:0007669"/>
    <property type="project" value="UniProtKB-KW"/>
</dbReference>
<keyword evidence="5" id="KW-0879">Wnt signaling pathway</keyword>
<keyword evidence="8 16" id="KW-1133">Transmembrane helix</keyword>
<name>A0A8W7M472_ANOAR</name>
<dbReference type="InterPro" id="IPR020067">
    <property type="entry name" value="Frizzled_dom"/>
</dbReference>
<dbReference type="GO" id="GO:0017147">
    <property type="term" value="F:Wnt-protein binding"/>
    <property type="evidence" value="ECO:0007669"/>
    <property type="project" value="TreeGrafter"/>
</dbReference>
<dbReference type="PRINTS" id="PR00489">
    <property type="entry name" value="FRIZZLED"/>
</dbReference>
<dbReference type="RefSeq" id="XP_040162722.1">
    <property type="nucleotide sequence ID" value="XM_040306788.1"/>
</dbReference>
<evidence type="ECO:0000256" key="1">
    <source>
        <dbReference type="ARBA" id="ARBA00004651"/>
    </source>
</evidence>
<dbReference type="RefSeq" id="XP_040162726.1">
    <property type="nucleotide sequence ID" value="XM_040306792.1"/>
</dbReference>
<evidence type="ECO:0000256" key="7">
    <source>
        <dbReference type="ARBA" id="ARBA00022729"/>
    </source>
</evidence>
<comment type="similarity">
    <text evidence="2">Belongs to the G-protein coupled receptor Fz/Smo family.</text>
</comment>
<dbReference type="Gene3D" id="1.10.2000.10">
    <property type="entry name" value="Frizzled cysteine-rich domain"/>
    <property type="match status" value="1"/>
</dbReference>
<keyword evidence="20" id="KW-1185">Reference proteome</keyword>
<evidence type="ECO:0000256" key="5">
    <source>
        <dbReference type="ARBA" id="ARBA00022687"/>
    </source>
</evidence>
<feature type="transmembrane region" description="Helical" evidence="16">
    <location>
        <begin position="611"/>
        <end position="635"/>
    </location>
</feature>
<dbReference type="Pfam" id="PF01534">
    <property type="entry name" value="Frizzled"/>
    <property type="match status" value="1"/>
</dbReference>
<feature type="domain" description="G-protein coupled receptors family 2 profile 2" evidence="18">
    <location>
        <begin position="397"/>
        <end position="692"/>
    </location>
</feature>
<dbReference type="PROSITE" id="PS50038">
    <property type="entry name" value="FZ"/>
    <property type="match status" value="1"/>
</dbReference>
<dbReference type="RefSeq" id="XP_040162720.1">
    <property type="nucleotide sequence ID" value="XM_040306786.1"/>
</dbReference>
<dbReference type="Pfam" id="PF01392">
    <property type="entry name" value="Fz"/>
    <property type="match status" value="1"/>
</dbReference>
<feature type="compositionally biased region" description="Gly residues" evidence="15">
    <location>
        <begin position="302"/>
        <end position="313"/>
    </location>
</feature>
<feature type="compositionally biased region" description="Low complexity" evidence="15">
    <location>
        <begin position="314"/>
        <end position="329"/>
    </location>
</feature>
<evidence type="ECO:0000256" key="4">
    <source>
        <dbReference type="ARBA" id="ARBA00022475"/>
    </source>
</evidence>
<evidence type="ECO:0000259" key="18">
    <source>
        <dbReference type="PROSITE" id="PS50261"/>
    </source>
</evidence>
<feature type="compositionally biased region" description="Gly residues" evidence="15">
    <location>
        <begin position="279"/>
        <end position="291"/>
    </location>
</feature>
<feature type="transmembrane region" description="Helical" evidence="16">
    <location>
        <begin position="662"/>
        <end position="685"/>
    </location>
</feature>
<dbReference type="AlphaFoldDB" id="A0A8W7M472"/>
<dbReference type="GO" id="GO:0005886">
    <property type="term" value="C:plasma membrane"/>
    <property type="evidence" value="ECO:0007669"/>
    <property type="project" value="UniProtKB-SubCell"/>
</dbReference>
<evidence type="ECO:0000313" key="19">
    <source>
        <dbReference type="EnsemblMetazoa" id="AARA005933-PA"/>
    </source>
</evidence>
<evidence type="ECO:0008006" key="21">
    <source>
        <dbReference type="Google" id="ProtNLM"/>
    </source>
</evidence>
<keyword evidence="3" id="KW-0217">Developmental protein</keyword>
<dbReference type="InterPro" id="IPR017981">
    <property type="entry name" value="GPCR_2-like_7TM"/>
</dbReference>
<dbReference type="GO" id="GO:0035567">
    <property type="term" value="P:non-canonical Wnt signaling pathway"/>
    <property type="evidence" value="ECO:0007669"/>
    <property type="project" value="TreeGrafter"/>
</dbReference>
<feature type="transmembrane region" description="Helical" evidence="16">
    <location>
        <begin position="518"/>
        <end position="537"/>
    </location>
</feature>